<dbReference type="InterPro" id="IPR016130">
    <property type="entry name" value="Tyr_Pase_AS"/>
</dbReference>
<dbReference type="InterPro" id="IPR055423">
    <property type="entry name" value="Ig_TMEM132_5th"/>
</dbReference>
<evidence type="ECO:0000256" key="17">
    <source>
        <dbReference type="ARBA" id="ARBA00051722"/>
    </source>
</evidence>
<dbReference type="InterPro" id="IPR029021">
    <property type="entry name" value="Prot-tyrosine_phosphatase-like"/>
</dbReference>
<dbReference type="Pfam" id="PF00102">
    <property type="entry name" value="Y_phosphatase"/>
    <property type="match status" value="1"/>
</dbReference>
<dbReference type="FunFam" id="2.60.40.60:FF:000015">
    <property type="entry name" value="FAT atypical cadherin 1"/>
    <property type="match status" value="1"/>
</dbReference>
<dbReference type="GO" id="GO:0016477">
    <property type="term" value="P:cell migration"/>
    <property type="evidence" value="ECO:0007669"/>
    <property type="project" value="TreeGrafter"/>
</dbReference>
<evidence type="ECO:0000256" key="2">
    <source>
        <dbReference type="ARBA" id="ARBA00013064"/>
    </source>
</evidence>
<feature type="domain" description="Fibronectin type-III" evidence="25">
    <location>
        <begin position="4677"/>
        <end position="4774"/>
    </location>
</feature>
<dbReference type="PANTHER" id="PTHR24027:SF438">
    <property type="entry name" value="CADHERIN 23"/>
    <property type="match status" value="1"/>
</dbReference>
<evidence type="ECO:0000256" key="1">
    <source>
        <dbReference type="ARBA" id="ARBA00004162"/>
    </source>
</evidence>
<dbReference type="Gene3D" id="3.90.190.10">
    <property type="entry name" value="Protein tyrosine phosphatase superfamily"/>
    <property type="match status" value="1"/>
</dbReference>
<dbReference type="Gene3D" id="2.60.120.200">
    <property type="match status" value="1"/>
</dbReference>
<evidence type="ECO:0000256" key="14">
    <source>
        <dbReference type="ARBA" id="ARBA00023157"/>
    </source>
</evidence>
<dbReference type="InterPro" id="IPR015919">
    <property type="entry name" value="Cadherin-like_sf"/>
</dbReference>
<dbReference type="FunFam" id="3.90.190.10:FF:000102">
    <property type="entry name" value="Receptor-type tyrosine-protein phosphatase"/>
    <property type="match status" value="1"/>
</dbReference>
<dbReference type="InterPro" id="IPR036116">
    <property type="entry name" value="FN3_sf"/>
</dbReference>
<dbReference type="Gene3D" id="2.60.120.260">
    <property type="entry name" value="Galactose-binding domain-like"/>
    <property type="match status" value="1"/>
</dbReference>
<dbReference type="CDD" id="cd00063">
    <property type="entry name" value="FN3"/>
    <property type="match status" value="1"/>
</dbReference>
<feature type="compositionally biased region" description="Polar residues" evidence="19">
    <location>
        <begin position="5324"/>
        <end position="5336"/>
    </location>
</feature>
<keyword evidence="6 21" id="KW-0732">Signal</keyword>
<dbReference type="Pfam" id="PF13385">
    <property type="entry name" value="Laminin_G_3"/>
    <property type="match status" value="1"/>
</dbReference>
<dbReference type="SMART" id="SM00194">
    <property type="entry name" value="PTPc"/>
    <property type="match status" value="1"/>
</dbReference>
<evidence type="ECO:0000256" key="3">
    <source>
        <dbReference type="ARBA" id="ARBA00022475"/>
    </source>
</evidence>
<dbReference type="PRINTS" id="PR00700">
    <property type="entry name" value="PRTYPHPHTASE"/>
</dbReference>
<feature type="domain" description="Cadherin" evidence="24">
    <location>
        <begin position="3086"/>
        <end position="3204"/>
    </location>
</feature>
<evidence type="ECO:0000256" key="11">
    <source>
        <dbReference type="ARBA" id="ARBA00022912"/>
    </source>
</evidence>
<dbReference type="SUPFAM" id="SSF49785">
    <property type="entry name" value="Galactose-binding domain-like"/>
    <property type="match status" value="1"/>
</dbReference>
<feature type="domain" description="Cadherin" evidence="24">
    <location>
        <begin position="3205"/>
        <end position="3300"/>
    </location>
</feature>
<dbReference type="InterPro" id="IPR013320">
    <property type="entry name" value="ConA-like_dom_sf"/>
</dbReference>
<dbReference type="Gene3D" id="2.60.40.680">
    <property type="match status" value="2"/>
</dbReference>
<feature type="domain" description="Tyrosine specific protein phosphatases" evidence="23">
    <location>
        <begin position="5202"/>
        <end position="5279"/>
    </location>
</feature>
<evidence type="ECO:0000256" key="16">
    <source>
        <dbReference type="ARBA" id="ARBA00023292"/>
    </source>
</evidence>
<dbReference type="CDD" id="cd11304">
    <property type="entry name" value="Cadherin_repeat"/>
    <property type="match status" value="13"/>
</dbReference>
<keyword evidence="13 20" id="KW-0472">Membrane</keyword>
<dbReference type="Gene3D" id="2.60.40.10">
    <property type="entry name" value="Immunoglobulins"/>
    <property type="match status" value="1"/>
</dbReference>
<evidence type="ECO:0000256" key="19">
    <source>
        <dbReference type="SAM" id="MobiDB-lite"/>
    </source>
</evidence>
<evidence type="ECO:0000313" key="27">
    <source>
        <dbReference type="EMBL" id="PFX34683.1"/>
    </source>
</evidence>
<keyword evidence="15" id="KW-0325">Glycoprotein</keyword>
<dbReference type="InterPro" id="IPR000387">
    <property type="entry name" value="Tyr_Pase_dom"/>
</dbReference>
<dbReference type="CDD" id="cd08547">
    <property type="entry name" value="Type_II_cohesin"/>
    <property type="match status" value="1"/>
</dbReference>
<dbReference type="SUPFAM" id="SSF49313">
    <property type="entry name" value="Cadherin-like"/>
    <property type="match status" value="12"/>
</dbReference>
<dbReference type="InterPro" id="IPR013783">
    <property type="entry name" value="Ig-like_fold"/>
</dbReference>
<protein>
    <recommendedName>
        <fullName evidence="2">protein-tyrosine-phosphatase</fullName>
        <ecNumber evidence="2">3.1.3.48</ecNumber>
    </recommendedName>
</protein>
<keyword evidence="11" id="KW-0904">Protein phosphatase</keyword>
<feature type="domain" description="Laminin N-terminal" evidence="26">
    <location>
        <begin position="262"/>
        <end position="487"/>
    </location>
</feature>
<feature type="domain" description="Cadherin" evidence="24">
    <location>
        <begin position="2257"/>
        <end position="2355"/>
    </location>
</feature>
<keyword evidence="16" id="KW-0424">Laminin EGF-like domain</keyword>
<keyword evidence="12 20" id="KW-1133">Transmembrane helix</keyword>
<dbReference type="SUPFAM" id="SSF63446">
    <property type="entry name" value="Type I dockerin domain"/>
    <property type="match status" value="1"/>
</dbReference>
<dbReference type="GO" id="GO:0000272">
    <property type="term" value="P:polysaccharide catabolic process"/>
    <property type="evidence" value="ECO:0007669"/>
    <property type="project" value="InterPro"/>
</dbReference>
<proteinExistence type="predicted"/>
<keyword evidence="10" id="KW-0130">Cell adhesion</keyword>
<feature type="compositionally biased region" description="Polar residues" evidence="19">
    <location>
        <begin position="4953"/>
        <end position="4962"/>
    </location>
</feature>
<keyword evidence="8" id="KW-0378">Hydrolase</keyword>
<feature type="domain" description="Cadherin" evidence="24">
    <location>
        <begin position="2455"/>
        <end position="2562"/>
    </location>
</feature>
<dbReference type="InterPro" id="IPR039808">
    <property type="entry name" value="Cadherin"/>
</dbReference>
<dbReference type="InterPro" id="IPR036439">
    <property type="entry name" value="Dockerin_dom_sf"/>
</dbReference>
<dbReference type="FunFam" id="2.60.40.60:FF:000033">
    <property type="entry name" value="FAT atypical cadherin 1"/>
    <property type="match status" value="1"/>
</dbReference>
<organism evidence="27 28">
    <name type="scientific">Stylophora pistillata</name>
    <name type="common">Smooth cauliflower coral</name>
    <dbReference type="NCBI Taxonomy" id="50429"/>
    <lineage>
        <taxon>Eukaryota</taxon>
        <taxon>Metazoa</taxon>
        <taxon>Cnidaria</taxon>
        <taxon>Anthozoa</taxon>
        <taxon>Hexacorallia</taxon>
        <taxon>Scleractinia</taxon>
        <taxon>Astrocoeniina</taxon>
        <taxon>Pocilloporidae</taxon>
        <taxon>Stylophora</taxon>
    </lineage>
</organism>
<evidence type="ECO:0000256" key="6">
    <source>
        <dbReference type="ARBA" id="ARBA00022729"/>
    </source>
</evidence>
<dbReference type="Gene3D" id="2.60.40.60">
    <property type="entry name" value="Cadherins"/>
    <property type="match status" value="12"/>
</dbReference>
<evidence type="ECO:0000256" key="20">
    <source>
        <dbReference type="SAM" id="Phobius"/>
    </source>
</evidence>
<dbReference type="PANTHER" id="PTHR24027">
    <property type="entry name" value="CADHERIN-23"/>
    <property type="match status" value="1"/>
</dbReference>
<feature type="domain" description="Cadherin" evidence="24">
    <location>
        <begin position="2562"/>
        <end position="2664"/>
    </location>
</feature>
<feature type="domain" description="Cadherin" evidence="24">
    <location>
        <begin position="2151"/>
        <end position="2256"/>
    </location>
</feature>
<feature type="domain" description="Cadherin" evidence="24">
    <location>
        <begin position="2043"/>
        <end position="2148"/>
    </location>
</feature>
<evidence type="ECO:0000256" key="9">
    <source>
        <dbReference type="ARBA" id="ARBA00022837"/>
    </source>
</evidence>
<comment type="catalytic activity">
    <reaction evidence="17">
        <text>O-phospho-L-tyrosyl-[protein] + H2O = L-tyrosyl-[protein] + phosphate</text>
        <dbReference type="Rhea" id="RHEA:10684"/>
        <dbReference type="Rhea" id="RHEA-COMP:10136"/>
        <dbReference type="Rhea" id="RHEA-COMP:20101"/>
        <dbReference type="ChEBI" id="CHEBI:15377"/>
        <dbReference type="ChEBI" id="CHEBI:43474"/>
        <dbReference type="ChEBI" id="CHEBI:46858"/>
        <dbReference type="ChEBI" id="CHEBI:61978"/>
        <dbReference type="EC" id="3.1.3.48"/>
    </reaction>
</comment>
<dbReference type="InterPro" id="IPR018247">
    <property type="entry name" value="EF_Hand_1_Ca_BS"/>
</dbReference>
<keyword evidence="14" id="KW-1015">Disulfide bond</keyword>
<dbReference type="PROSITE" id="PS50056">
    <property type="entry name" value="TYR_PHOSPHATASE_2"/>
    <property type="match status" value="1"/>
</dbReference>
<dbReference type="SMART" id="SM00112">
    <property type="entry name" value="CA"/>
    <property type="match status" value="12"/>
</dbReference>
<evidence type="ECO:0000256" key="10">
    <source>
        <dbReference type="ARBA" id="ARBA00022889"/>
    </source>
</evidence>
<feature type="domain" description="Tyrosine-protein phosphatase" evidence="22">
    <location>
        <begin position="5027"/>
        <end position="5288"/>
    </location>
</feature>
<feature type="region of interest" description="Disordered" evidence="19">
    <location>
        <begin position="5317"/>
        <end position="5360"/>
    </location>
</feature>
<keyword evidence="7" id="KW-0677">Repeat</keyword>
<dbReference type="Pfam" id="PF23486">
    <property type="entry name" value="Ig_TMEM132_5th"/>
    <property type="match status" value="2"/>
</dbReference>
<evidence type="ECO:0000256" key="7">
    <source>
        <dbReference type="ARBA" id="ARBA00022737"/>
    </source>
</evidence>
<evidence type="ECO:0000256" key="18">
    <source>
        <dbReference type="PROSITE-ProRule" id="PRU00043"/>
    </source>
</evidence>
<evidence type="ECO:0000256" key="4">
    <source>
        <dbReference type="ARBA" id="ARBA00022536"/>
    </source>
</evidence>
<feature type="domain" description="Cadherin" evidence="24">
    <location>
        <begin position="2772"/>
        <end position="2875"/>
    </location>
</feature>
<feature type="compositionally biased region" description="Acidic residues" evidence="19">
    <location>
        <begin position="5475"/>
        <end position="5491"/>
    </location>
</feature>
<dbReference type="EMBL" id="LSMT01000003">
    <property type="protein sequence ID" value="PFX34683.1"/>
    <property type="molecule type" value="Genomic_DNA"/>
</dbReference>
<dbReference type="GO" id="GO:0005509">
    <property type="term" value="F:calcium ion binding"/>
    <property type="evidence" value="ECO:0007669"/>
    <property type="project" value="UniProtKB-UniRule"/>
</dbReference>
<dbReference type="GO" id="GO:0007163">
    <property type="term" value="P:establishment or maintenance of cell polarity"/>
    <property type="evidence" value="ECO:0007669"/>
    <property type="project" value="UniProtKB-ARBA"/>
</dbReference>
<feature type="region of interest" description="Disordered" evidence="19">
    <location>
        <begin position="4951"/>
        <end position="4982"/>
    </location>
</feature>
<feature type="compositionally biased region" description="Pro residues" evidence="19">
    <location>
        <begin position="5440"/>
        <end position="5459"/>
    </location>
</feature>
<dbReference type="InterPro" id="IPR008979">
    <property type="entry name" value="Galactose-bd-like_sf"/>
</dbReference>
<feature type="signal peptide" evidence="21">
    <location>
        <begin position="1"/>
        <end position="26"/>
    </location>
</feature>
<dbReference type="GO" id="GO:0008013">
    <property type="term" value="F:beta-catenin binding"/>
    <property type="evidence" value="ECO:0007669"/>
    <property type="project" value="TreeGrafter"/>
</dbReference>
<dbReference type="Pfam" id="PF00028">
    <property type="entry name" value="Cadherin"/>
    <property type="match status" value="11"/>
</dbReference>
<dbReference type="EC" id="3.1.3.48" evidence="2"/>
<dbReference type="SUPFAM" id="SSF49899">
    <property type="entry name" value="Concanavalin A-like lectins/glucanases"/>
    <property type="match status" value="1"/>
</dbReference>
<dbReference type="Pfam" id="PF00055">
    <property type="entry name" value="Laminin_N"/>
    <property type="match status" value="1"/>
</dbReference>
<dbReference type="SUPFAM" id="SSF52799">
    <property type="entry name" value="(Phosphotyrosine protein) phosphatases II"/>
    <property type="match status" value="1"/>
</dbReference>
<accession>A0A2B4T007</accession>
<dbReference type="InterPro" id="IPR020894">
    <property type="entry name" value="Cadherin_CS"/>
</dbReference>
<comment type="caution">
    <text evidence="27">The sequence shown here is derived from an EMBL/GenBank/DDBJ whole genome shotgun (WGS) entry which is preliminary data.</text>
</comment>
<dbReference type="PROSITE" id="PS00232">
    <property type="entry name" value="CADHERIN_1"/>
    <property type="match status" value="6"/>
</dbReference>
<dbReference type="InterPro" id="IPR000242">
    <property type="entry name" value="PTP_cat"/>
</dbReference>
<dbReference type="PROSITE" id="PS50268">
    <property type="entry name" value="CADHERIN_2"/>
    <property type="match status" value="12"/>
</dbReference>
<feature type="domain" description="Cadherin" evidence="24">
    <location>
        <begin position="2665"/>
        <end position="2771"/>
    </location>
</feature>
<dbReference type="Proteomes" id="UP000225706">
    <property type="component" value="Unassembled WGS sequence"/>
</dbReference>
<feature type="compositionally biased region" description="Polar residues" evidence="19">
    <location>
        <begin position="5390"/>
        <end position="5407"/>
    </location>
</feature>
<evidence type="ECO:0000259" key="25">
    <source>
        <dbReference type="PROSITE" id="PS50853"/>
    </source>
</evidence>
<keyword evidence="3" id="KW-1003">Cell membrane</keyword>
<evidence type="ECO:0000256" key="15">
    <source>
        <dbReference type="ARBA" id="ARBA00023180"/>
    </source>
</evidence>
<evidence type="ECO:0000256" key="5">
    <source>
        <dbReference type="ARBA" id="ARBA00022692"/>
    </source>
</evidence>
<dbReference type="Pfam" id="PF16070">
    <property type="entry name" value="Ig_TMEM132_4th"/>
    <property type="match status" value="2"/>
</dbReference>
<dbReference type="InterPro" id="IPR002126">
    <property type="entry name" value="Cadherin-like_dom"/>
</dbReference>
<evidence type="ECO:0000259" key="22">
    <source>
        <dbReference type="PROSITE" id="PS50055"/>
    </source>
</evidence>
<feature type="compositionally biased region" description="Basic and acidic residues" evidence="19">
    <location>
        <begin position="4972"/>
        <end position="4981"/>
    </location>
</feature>
<dbReference type="InterPro" id="IPR031437">
    <property type="entry name" value="Ig_TMEM132_4th"/>
</dbReference>
<dbReference type="GO" id="GO:0004725">
    <property type="term" value="F:protein tyrosine phosphatase activity"/>
    <property type="evidence" value="ECO:0007669"/>
    <property type="project" value="UniProtKB-EC"/>
</dbReference>
<feature type="region of interest" description="Disordered" evidence="19">
    <location>
        <begin position="5388"/>
        <end position="5515"/>
    </location>
</feature>
<feature type="domain" description="Cadherin" evidence="24">
    <location>
        <begin position="2363"/>
        <end position="2448"/>
    </location>
</feature>
<dbReference type="Gene3D" id="1.10.1330.10">
    <property type="entry name" value="Dockerin domain"/>
    <property type="match status" value="2"/>
</dbReference>
<feature type="domain" description="Cadherin" evidence="24">
    <location>
        <begin position="2981"/>
        <end position="3085"/>
    </location>
</feature>
<dbReference type="FunFam" id="2.60.40.60:FF:000116">
    <property type="entry name" value="Dachsous cadherin-related 2"/>
    <property type="match status" value="1"/>
</dbReference>
<dbReference type="SMART" id="SM00136">
    <property type="entry name" value="LamNT"/>
    <property type="match status" value="1"/>
</dbReference>
<dbReference type="GO" id="GO:0016342">
    <property type="term" value="C:catenin complex"/>
    <property type="evidence" value="ECO:0007669"/>
    <property type="project" value="TreeGrafter"/>
</dbReference>
<dbReference type="InterPro" id="IPR003595">
    <property type="entry name" value="Tyr_Pase_cat"/>
</dbReference>
<dbReference type="FunFam" id="2.60.40.60:FF:000039">
    <property type="entry name" value="FAT atypical cadherin 3"/>
    <property type="match status" value="1"/>
</dbReference>
<dbReference type="GO" id="GO:0007156">
    <property type="term" value="P:homophilic cell adhesion via plasma membrane adhesion molecules"/>
    <property type="evidence" value="ECO:0007669"/>
    <property type="project" value="InterPro"/>
</dbReference>
<keyword evidence="28" id="KW-1185">Reference proteome</keyword>
<dbReference type="GO" id="GO:0045296">
    <property type="term" value="F:cadherin binding"/>
    <property type="evidence" value="ECO:0007669"/>
    <property type="project" value="TreeGrafter"/>
</dbReference>
<sequence length="5515" mass="605184">MPSSGELLLLLIAGVLIQQSASPTYAQTNFALNQETIVSSNDTCGLQGKDEFCFAVDRFHRCQKFDYCDADCPFGRNELVSVDIVATGMFHGQVNLFANQSSGLCHKQVLTTVQFNGANGFISKSTEILSLFRESEGMTLTIHLSQYPGDKGKIISKEDNSSVHFVLSADSTTDHQIVLEYMTASGLSSSLLINNSLADEKCHHVAVVLFGSVIQLFIDTELVAEEITYKNLWDRSGIILLGGRPNASQDDYFKGELGSYLYVGTLLPSEIKTDALGKTPHKPRLAAHCRCNVDYPKVSMDPDGLFCVNPKNNNTVRRVNNKAHFEGMANDGNLSTWWQSKGTRVPLNFTVSLGGVKQVLVVRISFKWWPPKDLVLSKSADYGETWLPWQYFSQECETTFNMEAEGRLDSPDSVNCVERFSHPVPHETVTFYLLQSSRPASNTFETNQTLQDFSFATHVRLTMMSFLGNSAEKTDYFAISELEVFGRNCSCLLPVNSTCVCDGAITRPPNCIETVIFDSDFYKRSIFDETPLEVSILQVYARSLCSGYLPVSYFIVERNDSQSFQIENTTGIFKLRSYVALNSTFRFLVGARLQGGAEHQVNSSKTIVLIKVITRATLESRTVVNFETQKLGFLQGRTSNRVRQLGFFVNDFPGSEGSVRAFVGKVSAEANYSTTREPATHVKAMLVSADVYWDRPVVRVIAQVQDSSFNVRTLVDESKVVVKVDPSAKLLAIDGSLLLSVAKPSASTGIAEIQVPLPSKWFLDPSLFDPEVLTITYRLLNSAKSPTFLGNVTVHPGSKTRLFSNDVYGMLPFETVYIGGVFSFPIYCDSSYAVASFGIRIVIGPSLVITGVQVDSQRWAHVAVNHSSFEWVVSATLTDPEAAPQGFVKKAKLVSVDVKVQDTAVINASANATVTAEVTYLSNINNEEIEIGGQLHPIKVAMLDGFNQSRHTIGMIRLSANGVKELRAYAESADLVNTAVMDGRIVTANIALLAIQRSGDVILLPEANCTSLSEAVQVTKNCSNVFLNGSEPEGSAEAQVKVQFGQINTIVSVRVWFPVLPMNLTLFHSELAAVSGWLQFNAYSGKCDQRYQWTRVESEAQFTYDKVHFENISTTSLVRDLLISANESIATVDNLGNVYGMSPGQTVIRAVNPLTGNFLGSTEVKVTALRRVAVQLIDVVMVTNLSVIIPDPPYPRLSTQMAEAFVHQDLRRDHARGALVAFVTFEDGRRQKLNSALGLQLKSLEIHVLRITGQSEAVSVGSGSGVLQANWVLPPSRCYPNGYNLGVGYELTNISLLPPVRLEINGISPQITFPGDKSTVAGIPTSSYIAVTLVFENEHRVDMSSDSRTIYDLSKSEGFFSVQRDHNNAPVITPNSLGKSGKKDLVVRFTHFSITSSVSVNIVTYTALVLHAKPYPPYPGAPLINSLSLVADTNAHEMASLSLAMVLSDSSKYDITGHQLTSFSSRSPDVIVGQKAANRVRVKSGPTASLAFLDGKFGNVDSTDLIIFIRSSSVNVTSISNLVLLPDNNQTLSGVENSLVAQVQLSLTFDNGRLVTQFYDGNTALFPGLISLTSENNNIFTVDSSTGQVTLRRNYHQTLSLTATVAVSLVTSSLTVACNLLPAVGDVDLGEEIGLPLPPRHDGSSFQIQVRLNAGERQSVKKIDLTLTYDRSKLAVMSVRKGSVWNNCVSDLNTLGQISLDCLSDSPLNGIVSVADITFNATSSGLASILGSVNTDTHGLSSLVAGNVDQEVVGSGQRRRRSADDQNRRDLLEVHKQRMRRAVPSATSTCQGDKLPLPGDVNRDCLFDLGDVIFVLRYYSFSIFNFSDATGNLFRQSLPYNKTRDIDVDRNSVVNPADAFYLVRVFLGLVRFVSQVNVIPVQVLSSNCQLSLSVTLTSKNGPASDVNTFVFFDITYRGSAINFAGTGGTQRGVGIYGNLIRGVSRGNGSFGVQAPFVRVQNSIGLSVFHVTIDNNNRTSFTRTAALFGNPHPPYLLPIRLSLDLPVGNQTISVNTNNNYSPFVAFNNTLSSADCTNTFAPQFETIFYHANVSENATVNASVITVNATDLDHEKSGRVSYSLVSAEVLPFVINSTSGVLRVVCCLNRDEKARYNVTVRATDGGALGREKFADAYVVVLIIDVNDNAPVVNQIVPSHMIKIPENAALGNPLVRIVGSDEDIGENARISYSFVGNSSANQFLFINATTGLVTLKSSLQGKVGYMFKILVLISDHGIPVLTTNATVEFLVTYASDVNIFFVSQFYAVNLTENSAMNSSVLKVKAYVPGLPDASIFYSLTEEVAFRIDSSDGTILVNFTIDRESIEVYSLTATAEYGHNISTNATVNITVLDENDNAPVPDPVPLQVIPYNLPVGNEMCRVNASDRDDGLNAVLKFSLLGDVFKHFLIDRENGAIFLNSSLLDLKNSFIQLYVEISDSGEPSLTSNLTVNISIQFPPRFSYSVVSINVSEDISIGEQVFTFIPMNISGQGFSTYFIIVDRNYGQKFSISNVSGEVVVQDHLDREEIYFYSLSIHASNLAVERFAEIKTTKLLLNVTVLDINDNAPYLDSIQPIVIRNTAHVGYTLLRLNATDADEGLNAQLQYKITSGNELNKFVINELGFLQLNSSLLYTTVPFFSLVVNVSDHGSPMLFNTTVINVTVEDDRSPPHLNQTFYNVSLYEDSLPGSQLVSVFATDPNGDRIRYNISSTFTNITSVFRVNVSTGIITTVKELDREITDNYKFAIIAYKYSPLTGQQYTDNATISVRVMDVNDARPHFSKEVYTLEFDEENLPGMVFMTINADDNDQGVNSLLSYSIISGNDSIFSINNSTGEISVLTTLDYENVQQLNLTVQAKDLGIPPLEANASVVICIRDINDNAPIIEGNFSGKLNLLESVQQGTSVIRINATDADSGLNSNLSFSIVDGNLSGAFNINPTTGLITTATQLDYEKTRIYTLNVSVHDRGIPPLSNSILVKIQVIDVNDMSPFIHPLSPLYVRESVPVGTMIVRVNATDGDSGTNAALNYTIVSGNKAAAFSINETNGVITTAHALDHENVSLYSLNISVNDKGVPPQSSKTRVMIHVVDVNDHRPIFTQDIYQTSLYENLTVNSTVLTVHARDLDVSSAGGIVYSIHESSDNDTFVIGGSTGEIKVIKSLDFEKTKNYHLVVKAIDIFLPNTSLHIIGNVSSSGSFSSFANVTLSVLDVNDNPPIFTNSFYSVLISENLPAGSVVAQVNATDDDFGKNADITYEMLASNQASQLFVINSSTGEVKTKLSLTDANYLTFNLSLFALDMGSPSLNNTGLLQIRINYNVTFKYNETRPFTYAIQGAFQVEPVVMLSCVRAETTLGLFSGLSAELQVSTGSIHYVSELEVFREPALYLKSVIVSDSPDYQVIRVAVQVSDLNFNVRTLSTEVHIRLINLDTYSEENTSCAPSANTGICVGSLHIPLKWLNTSVSSDKVLVEYGLSRSNMTKLKQIDFRKKEVPQVEQNFLIMAPLHLLHVGDSLVLKVYAQYTKLVQFFTLIFTLSSGLKVKQVQASQSWRIQSTFNGENEFVVFGVRKNSRGEKTTSIALFFTIEAEIAENAILSSPEYMECEVRHVSDQEGNQLISVPMSAVFEDGFGRNKKGFFVVVEDDFAALFVVPDLSVIINSAVLNGELVEVPLKVAGVTAKGRVLNVTSVTCISLDIAVLKVSGDCSSVYVNGSETRGSSSVTVEFYYKNLTANSSFVVWTPIIPITLNVKPAKLKRIRDWYDPSDSCKPRYQQARLTVTANFSNGKRYFTGVDVTQLVKDNFQISNNSVAEIVSLNVHGKSVGKVTVEVYNHRMGRALGEVGVEVLDEDTRVYVLNVVIATRVLVVLPKVLDSSLQHPVRINMEQRFLIPEDEGSVILSAQYSDGVVNTFENLEGFFVNSTNNSLEPSAVVVSLSSKEITTRGDSAELIGVPLHTEVRVTLVYNISDRERRLDVSNNNRTIYIIEGEGDLVRIAKTERTVIVSATGGGFGQVQLSILFTHVQSVGHVTIEVIGAQKLICFASPYPLFNFSTLVNVTKLNPIGNSGKHQRVRLNLNLILTNGTSLDVTTNRRTRFKIASTQPAELAQYSSIEASADGYHVVSIRWSGERGRLLISGSFVNLSSHVLILQVESTPTVVKFVEFATSPYVTLRGVRNRSTLQLSVNLGLSDNSKLIGLFRSENTTLFNLVVFRTQDTTKISLNGTSGLVTLRANAPQEVQVTVSALQSPSIISDSISFACNLDPDVGDVDIGDVTGTPLKRARVGESFVAAVRINSGNLVLGSFDIEIVFDDELLEVTSVSEGADMLGFFVADRSSLTDQTGKMRITGALSVDIQTHHMCHVADIKFRVLSSGVAGLRGTVLMVAANNLVGSVIGPPVPRSIVAGNVEVSIDSLGRRRRSLASLFTSSTRIIRSLANCPNGRREPGDADGNCVFDIRDVKFTLDYLTEQQFNFTRVKGQQIQNSIQNHQLQSLDANGDGSVTLNDVNLLLRANLKVVPFSPTLIVVPVEDPNSHCLLTISAAISQIGVEPSDANRTFVFFDISHTEQNFSKILSDSVFVSGSLVPTEKGIPGYLIRAEHDYVGRRYVVSLNTSLVYSSVGLSLVQVRFADDGSIDFTRSVMINGLFTRPPLYQGVLNLTLDLGSGRRYSITRPNGYNPYTVFHNALATSNCSDDPLLEKGIMVKAIGARKVVASWKLANARQRLNFSFTLTLRPCDPAQINEPCEIHEFRVAGTNHTLTGLRPYTNYSIQVATSGKPRRETTWTTVLTLETGSGAGETDLSVGVIVGITIASAAFVTLVIVLLVWIVRKCVERKQHNMLDYQSLHKYNSLDINNGDNVMMQLRSSSSLHHNSLSRGRLYEHHVSTHGLENPWREEETEKESRLDSFTMVNCKHFEPSSARSYHGWDPGYEKTVLKEAAKEMNELDVVMRENLDNEARITVGLRDDNLVRMARQSHSQSSLGPENTAKKTSKKKEEQNRESTEWDYSYAKNAIADGDKGLEDTKSRLHIQKAQLMAEEMLHRLVNGDVNKEFHELSAEKAEGTYLRATDPVNLPKNRYKNILPFDHSSVTLQQVNEGEGESDYINANFLDGNKQRNSYIAAQGPLDNTVAEFWQMVWEQNVHVIVMLTRLQEGKKVKCVKYWPDTDEEVTFKDFVITCTYKRKLDSRVARRFLLENSGSGECRELLYFQFTAWPDFGIPSSPADFLELYYEVMKEYRSLQVPRTPMLVHCSAGVGRSGAFCTINNCLQAFRSTGSIDVAETVRSLRKQRAGMVQTLEQYAFCYKSIILALLYQIKLKKLKGISLLSFSAASSSGVWTLAERSPSPKGTTDESLSPENPISPRSERTKASSQSAPPYSHSQQLFPPLECSECSGDSLPAVIVHSTPKRLLEKQNSFPSNGSKSDSTNSREACMGEKQNLEIPVGDLGGQKMTGNIRKRPNLGEPPPPPPPPPPSRALPLPLPHENHLRDDDSVPELPEVDYSDYEFSEDDDDSFPPPPEAFSVPAEGEQLNQFDSTA</sequence>
<evidence type="ECO:0000256" key="13">
    <source>
        <dbReference type="ARBA" id="ARBA00023136"/>
    </source>
</evidence>
<feature type="chain" id="PRO_5012066726" description="protein-tyrosine-phosphatase" evidence="21">
    <location>
        <begin position="27"/>
        <end position="5515"/>
    </location>
</feature>
<dbReference type="PROSITE" id="PS50055">
    <property type="entry name" value="TYR_PHOSPHATASE_PTP"/>
    <property type="match status" value="1"/>
</dbReference>
<evidence type="ECO:0000259" key="23">
    <source>
        <dbReference type="PROSITE" id="PS50056"/>
    </source>
</evidence>
<dbReference type="SMART" id="SM00404">
    <property type="entry name" value="PTPc_motif"/>
    <property type="match status" value="1"/>
</dbReference>
<name>A0A2B4T007_STYPI</name>
<evidence type="ECO:0000259" key="24">
    <source>
        <dbReference type="PROSITE" id="PS50268"/>
    </source>
</evidence>
<feature type="compositionally biased region" description="Polar residues" evidence="19">
    <location>
        <begin position="5347"/>
        <end position="5360"/>
    </location>
</feature>
<dbReference type="PROSITE" id="PS51117">
    <property type="entry name" value="LAMININ_NTER"/>
    <property type="match status" value="1"/>
</dbReference>
<evidence type="ECO:0000259" key="26">
    <source>
        <dbReference type="PROSITE" id="PS51117"/>
    </source>
</evidence>
<dbReference type="InterPro" id="IPR008211">
    <property type="entry name" value="Laminin_N"/>
</dbReference>
<dbReference type="PROSITE" id="PS00383">
    <property type="entry name" value="TYR_PHOSPHATASE_1"/>
    <property type="match status" value="1"/>
</dbReference>
<dbReference type="PRINTS" id="PR00205">
    <property type="entry name" value="CADHERIN"/>
</dbReference>
<feature type="transmembrane region" description="Helical" evidence="20">
    <location>
        <begin position="4780"/>
        <end position="4807"/>
    </location>
</feature>
<keyword evidence="4" id="KW-0245">EGF-like domain</keyword>
<dbReference type="FunFam" id="2.60.40.60:FF:000020">
    <property type="entry name" value="Dachsous cadherin-related 1b"/>
    <property type="match status" value="2"/>
</dbReference>
<evidence type="ECO:0000313" key="28">
    <source>
        <dbReference type="Proteomes" id="UP000225706"/>
    </source>
</evidence>
<feature type="domain" description="Cadherin" evidence="24">
    <location>
        <begin position="2887"/>
        <end position="2981"/>
    </location>
</feature>
<dbReference type="GO" id="GO:0031175">
    <property type="term" value="P:neuron projection development"/>
    <property type="evidence" value="ECO:0007669"/>
    <property type="project" value="TreeGrafter"/>
</dbReference>
<reference evidence="28" key="1">
    <citation type="journal article" date="2017" name="bioRxiv">
        <title>Comparative analysis of the genomes of Stylophora pistillata and Acropora digitifera provides evidence for extensive differences between species of corals.</title>
        <authorList>
            <person name="Voolstra C.R."/>
            <person name="Li Y."/>
            <person name="Liew Y.J."/>
            <person name="Baumgarten S."/>
            <person name="Zoccola D."/>
            <person name="Flot J.-F."/>
            <person name="Tambutte S."/>
            <person name="Allemand D."/>
            <person name="Aranda M."/>
        </authorList>
    </citation>
    <scope>NUCLEOTIDE SEQUENCE [LARGE SCALE GENOMIC DNA]</scope>
</reference>
<keyword evidence="5 20" id="KW-0812">Transmembrane</keyword>
<evidence type="ECO:0000256" key="21">
    <source>
        <dbReference type="SAM" id="SignalP"/>
    </source>
</evidence>
<evidence type="ECO:0000256" key="8">
    <source>
        <dbReference type="ARBA" id="ARBA00022801"/>
    </source>
</evidence>
<gene>
    <name evidence="27" type="primary">FAT1</name>
    <name evidence="27" type="ORF">AWC38_SpisGene437</name>
</gene>
<dbReference type="SUPFAM" id="SSF49265">
    <property type="entry name" value="Fibronectin type III"/>
    <property type="match status" value="1"/>
</dbReference>
<comment type="subcellular location">
    <subcellularLocation>
        <location evidence="1">Cell membrane</location>
        <topology evidence="1">Single-pass membrane protein</topology>
    </subcellularLocation>
</comment>
<evidence type="ECO:0000256" key="12">
    <source>
        <dbReference type="ARBA" id="ARBA00022989"/>
    </source>
</evidence>
<keyword evidence="9 18" id="KW-0106">Calcium</keyword>
<dbReference type="InterPro" id="IPR003961">
    <property type="entry name" value="FN3_dom"/>
</dbReference>
<dbReference type="PROSITE" id="PS00018">
    <property type="entry name" value="EF_HAND_1"/>
    <property type="match status" value="1"/>
</dbReference>
<dbReference type="OrthoDB" id="5963609at2759"/>
<dbReference type="PROSITE" id="PS50853">
    <property type="entry name" value="FN3"/>
    <property type="match status" value="1"/>
</dbReference>